<accession>A0A3M9YC01</accession>
<dbReference type="EMBL" id="RBVV01000031">
    <property type="protein sequence ID" value="RNJ58053.1"/>
    <property type="molecule type" value="Genomic_DNA"/>
</dbReference>
<dbReference type="STRING" id="1051616.A0A3M9YC01"/>
<organism evidence="8 9">
    <name type="scientific">Verticillium nonalfalfae</name>
    <dbReference type="NCBI Taxonomy" id="1051616"/>
    <lineage>
        <taxon>Eukaryota</taxon>
        <taxon>Fungi</taxon>
        <taxon>Dikarya</taxon>
        <taxon>Ascomycota</taxon>
        <taxon>Pezizomycotina</taxon>
        <taxon>Sordariomycetes</taxon>
        <taxon>Hypocreomycetidae</taxon>
        <taxon>Glomerellales</taxon>
        <taxon>Plectosphaerellaceae</taxon>
        <taxon>Verticillium</taxon>
    </lineage>
</organism>
<dbReference type="InterPro" id="IPR051836">
    <property type="entry name" value="Kremen_rcpt"/>
</dbReference>
<evidence type="ECO:0000256" key="2">
    <source>
        <dbReference type="ARBA" id="ARBA00022692"/>
    </source>
</evidence>
<dbReference type="Pfam" id="PF25486">
    <property type="entry name" value="DUF7909"/>
    <property type="match status" value="1"/>
</dbReference>
<keyword evidence="3" id="KW-0732">Signal</keyword>
<dbReference type="PANTHER" id="PTHR24269:SF16">
    <property type="entry name" value="PROTEIN SLG1"/>
    <property type="match status" value="1"/>
</dbReference>
<dbReference type="RefSeq" id="XP_028496211.1">
    <property type="nucleotide sequence ID" value="XM_028639357.1"/>
</dbReference>
<evidence type="ECO:0000259" key="7">
    <source>
        <dbReference type="PROSITE" id="PS51212"/>
    </source>
</evidence>
<comment type="subcellular location">
    <subcellularLocation>
        <location evidence="1">Membrane</location>
        <topology evidence="1">Single-pass membrane protein</topology>
    </subcellularLocation>
</comment>
<evidence type="ECO:0000256" key="6">
    <source>
        <dbReference type="ARBA" id="ARBA00023180"/>
    </source>
</evidence>
<reference evidence="8 9" key="1">
    <citation type="submission" date="2018-10" db="EMBL/GenBank/DDBJ databases">
        <title>Genome sequence of Verticillium nonalfalfae VnAa140.</title>
        <authorList>
            <person name="Stajich J.E."/>
            <person name="Kasson M.T."/>
        </authorList>
    </citation>
    <scope>NUCLEOTIDE SEQUENCE [LARGE SCALE GENOMIC DNA]</scope>
    <source>
        <strain evidence="8 9">VnAa140</strain>
    </source>
</reference>
<feature type="domain" description="WSC" evidence="7">
    <location>
        <begin position="226"/>
        <end position="328"/>
    </location>
</feature>
<dbReference type="PROSITE" id="PS51212">
    <property type="entry name" value="WSC"/>
    <property type="match status" value="1"/>
</dbReference>
<dbReference type="GeneID" id="39608887"/>
<evidence type="ECO:0000256" key="3">
    <source>
        <dbReference type="ARBA" id="ARBA00022729"/>
    </source>
</evidence>
<gene>
    <name evidence="8" type="ORF">D7B24_005198</name>
</gene>
<keyword evidence="4" id="KW-1133">Transmembrane helix</keyword>
<evidence type="ECO:0000256" key="1">
    <source>
        <dbReference type="ARBA" id="ARBA00004167"/>
    </source>
</evidence>
<dbReference type="Pfam" id="PF01822">
    <property type="entry name" value="WSC"/>
    <property type="match status" value="1"/>
</dbReference>
<keyword evidence="6" id="KW-0325">Glycoprotein</keyword>
<keyword evidence="2" id="KW-0812">Transmembrane</keyword>
<evidence type="ECO:0000313" key="8">
    <source>
        <dbReference type="EMBL" id="RNJ58053.1"/>
    </source>
</evidence>
<evidence type="ECO:0000256" key="4">
    <source>
        <dbReference type="ARBA" id="ARBA00022989"/>
    </source>
</evidence>
<dbReference type="SMART" id="SM00321">
    <property type="entry name" value="WSC"/>
    <property type="match status" value="1"/>
</dbReference>
<dbReference type="Proteomes" id="UP000267145">
    <property type="component" value="Unassembled WGS sequence"/>
</dbReference>
<name>A0A3M9YC01_9PEZI</name>
<keyword evidence="5" id="KW-0472">Membrane</keyword>
<comment type="caution">
    <text evidence="8">The sequence shown here is derived from an EMBL/GenBank/DDBJ whole genome shotgun (WGS) entry which is preliminary data.</text>
</comment>
<dbReference type="InterPro" id="IPR002889">
    <property type="entry name" value="WSC_carb-bd"/>
</dbReference>
<protein>
    <recommendedName>
        <fullName evidence="7">WSC domain-containing protein</fullName>
    </recommendedName>
</protein>
<keyword evidence="9" id="KW-1185">Reference proteome</keyword>
<evidence type="ECO:0000256" key="5">
    <source>
        <dbReference type="ARBA" id="ARBA00023136"/>
    </source>
</evidence>
<dbReference type="PANTHER" id="PTHR24269">
    <property type="entry name" value="KREMEN PROTEIN"/>
    <property type="match status" value="1"/>
</dbReference>
<sequence>MLSLLLFAAAVAAQCTLPTTPLASTITEPFGIQVQNPAFPEIHNRYLYLWDAGGGDKHLYLNPAGVPATTLTLDAGVLELGPLFAVINGEYTAWDNTTKLFTTQRGDPRAIFEPTHACNPDTTAPQIELAFTGRQTSPPGGHICVRLASGNRHEFRYSPPQNPAHDPSRPCIPVVLALTRDVPPPQPAPTTITTITTTTTTTTAGPPVVPSATAAPAPFRDVTALGWRFVGCAPEEGPAGDGLGRTLGGALHADDGLTNEVCVAFCRGRGFRFAGSEYRRECWCGNTLAETRVPGTTAASLAGCRLPCAGDGAQICGGRGWMSLYEACVEGGSCVNAEFES</sequence>
<proteinExistence type="predicted"/>
<evidence type="ECO:0000313" key="9">
    <source>
        <dbReference type="Proteomes" id="UP000267145"/>
    </source>
</evidence>
<dbReference type="AlphaFoldDB" id="A0A3M9YC01"/>
<dbReference type="InterPro" id="IPR057231">
    <property type="entry name" value="DUF7909"/>
</dbReference>
<dbReference type="GO" id="GO:0005886">
    <property type="term" value="C:plasma membrane"/>
    <property type="evidence" value="ECO:0007669"/>
    <property type="project" value="TreeGrafter"/>
</dbReference>